<proteinExistence type="predicted"/>
<gene>
    <name evidence="1" type="ORF">CCAP1982_LOCUS395</name>
</gene>
<reference evidence="1" key="1">
    <citation type="submission" date="2020-11" db="EMBL/GenBank/DDBJ databases">
        <authorList>
            <person name="Whitehead M."/>
        </authorList>
    </citation>
    <scope>NUCLEOTIDE SEQUENCE</scope>
    <source>
        <strain evidence="1">EGII</strain>
    </source>
</reference>
<dbReference type="Proteomes" id="UP000606786">
    <property type="component" value="Unassembled WGS sequence"/>
</dbReference>
<sequence length="115" mass="12844">MCPDQAMTALCNIILSFKEITCYLISAEPSLLRPSALSKFCSNTNNLSNQRYCPGRYLAPGSMSVDAKRNTTSTERRSSENSRAYADDLVLMVSGLYEKGFTKIKLICCSQRARR</sequence>
<accession>A0A811TYY7</accession>
<dbReference type="AlphaFoldDB" id="A0A811TYY7"/>
<evidence type="ECO:0000313" key="1">
    <source>
        <dbReference type="EMBL" id="CAD6991471.1"/>
    </source>
</evidence>
<organism evidence="1 2">
    <name type="scientific">Ceratitis capitata</name>
    <name type="common">Mediterranean fruit fly</name>
    <name type="synonym">Tephritis capitata</name>
    <dbReference type="NCBI Taxonomy" id="7213"/>
    <lineage>
        <taxon>Eukaryota</taxon>
        <taxon>Metazoa</taxon>
        <taxon>Ecdysozoa</taxon>
        <taxon>Arthropoda</taxon>
        <taxon>Hexapoda</taxon>
        <taxon>Insecta</taxon>
        <taxon>Pterygota</taxon>
        <taxon>Neoptera</taxon>
        <taxon>Endopterygota</taxon>
        <taxon>Diptera</taxon>
        <taxon>Brachycera</taxon>
        <taxon>Muscomorpha</taxon>
        <taxon>Tephritoidea</taxon>
        <taxon>Tephritidae</taxon>
        <taxon>Ceratitis</taxon>
        <taxon>Ceratitis</taxon>
    </lineage>
</organism>
<keyword evidence="2" id="KW-1185">Reference proteome</keyword>
<dbReference type="EMBL" id="CAJHJT010000001">
    <property type="protein sequence ID" value="CAD6991471.1"/>
    <property type="molecule type" value="Genomic_DNA"/>
</dbReference>
<evidence type="ECO:0000313" key="2">
    <source>
        <dbReference type="Proteomes" id="UP000606786"/>
    </source>
</evidence>
<comment type="caution">
    <text evidence="1">The sequence shown here is derived from an EMBL/GenBank/DDBJ whole genome shotgun (WGS) entry which is preliminary data.</text>
</comment>
<name>A0A811TYY7_CERCA</name>
<protein>
    <submittedName>
        <fullName evidence="1">(Mediterranean fruit fly) hypothetical protein</fullName>
    </submittedName>
</protein>